<organism evidence="10 11">
    <name type="scientific">Cellvibrio polysaccharolyticus</name>
    <dbReference type="NCBI Taxonomy" id="2082724"/>
    <lineage>
        <taxon>Bacteria</taxon>
        <taxon>Pseudomonadati</taxon>
        <taxon>Pseudomonadota</taxon>
        <taxon>Gammaproteobacteria</taxon>
        <taxon>Cellvibrionales</taxon>
        <taxon>Cellvibrionaceae</taxon>
        <taxon>Cellvibrio</taxon>
    </lineage>
</organism>
<dbReference type="EMBL" id="PRDL01000001">
    <property type="protein sequence ID" value="MBE8718533.1"/>
    <property type="molecule type" value="Genomic_DNA"/>
</dbReference>
<comment type="caution">
    <text evidence="10">The sequence shown here is derived from an EMBL/GenBank/DDBJ whole genome shotgun (WGS) entry which is preliminary data.</text>
</comment>
<evidence type="ECO:0000259" key="8">
    <source>
        <dbReference type="PROSITE" id="PS50110"/>
    </source>
</evidence>
<dbReference type="GO" id="GO:0000976">
    <property type="term" value="F:transcription cis-regulatory region binding"/>
    <property type="evidence" value="ECO:0007669"/>
    <property type="project" value="TreeGrafter"/>
</dbReference>
<dbReference type="SUPFAM" id="SSF52172">
    <property type="entry name" value="CheY-like"/>
    <property type="match status" value="1"/>
</dbReference>
<keyword evidence="11" id="KW-1185">Reference proteome</keyword>
<accession>A0A928V609</accession>
<evidence type="ECO:0000256" key="2">
    <source>
        <dbReference type="ARBA" id="ARBA00023012"/>
    </source>
</evidence>
<dbReference type="Pfam" id="PF00486">
    <property type="entry name" value="Trans_reg_C"/>
    <property type="match status" value="1"/>
</dbReference>
<name>A0A928V609_9GAMM</name>
<dbReference type="Gene3D" id="3.40.50.2300">
    <property type="match status" value="1"/>
</dbReference>
<dbReference type="GO" id="GO:0005829">
    <property type="term" value="C:cytosol"/>
    <property type="evidence" value="ECO:0007669"/>
    <property type="project" value="TreeGrafter"/>
</dbReference>
<evidence type="ECO:0000256" key="5">
    <source>
        <dbReference type="ARBA" id="ARBA00023163"/>
    </source>
</evidence>
<dbReference type="AlphaFoldDB" id="A0A928V609"/>
<evidence type="ECO:0000256" key="7">
    <source>
        <dbReference type="PROSITE-ProRule" id="PRU01091"/>
    </source>
</evidence>
<dbReference type="InterPro" id="IPR036388">
    <property type="entry name" value="WH-like_DNA-bd_sf"/>
</dbReference>
<dbReference type="InterPro" id="IPR001867">
    <property type="entry name" value="OmpR/PhoB-type_DNA-bd"/>
</dbReference>
<gene>
    <name evidence="10" type="ORF">C4F51_15215</name>
</gene>
<dbReference type="Proteomes" id="UP000652567">
    <property type="component" value="Unassembled WGS sequence"/>
</dbReference>
<feature type="domain" description="OmpR/PhoB-type" evidence="9">
    <location>
        <begin position="126"/>
        <end position="229"/>
    </location>
</feature>
<evidence type="ECO:0000256" key="3">
    <source>
        <dbReference type="ARBA" id="ARBA00023015"/>
    </source>
</evidence>
<dbReference type="GO" id="GO:0000156">
    <property type="term" value="F:phosphorelay response regulator activity"/>
    <property type="evidence" value="ECO:0007669"/>
    <property type="project" value="TreeGrafter"/>
</dbReference>
<dbReference type="CDD" id="cd00383">
    <property type="entry name" value="trans_reg_C"/>
    <property type="match status" value="1"/>
</dbReference>
<reference evidence="10" key="1">
    <citation type="submission" date="2018-07" db="EMBL/GenBank/DDBJ databases">
        <title>Genome assembly of strain Ka43.</title>
        <authorList>
            <person name="Kukolya J."/>
            <person name="Nagy I."/>
            <person name="Horvath B."/>
            <person name="Toth A."/>
        </authorList>
    </citation>
    <scope>NUCLEOTIDE SEQUENCE</scope>
    <source>
        <strain evidence="10">KB43</strain>
    </source>
</reference>
<dbReference type="InterPro" id="IPR011006">
    <property type="entry name" value="CheY-like_superfamily"/>
</dbReference>
<dbReference type="InterPro" id="IPR039420">
    <property type="entry name" value="WalR-like"/>
</dbReference>
<dbReference type="GO" id="GO:0006355">
    <property type="term" value="P:regulation of DNA-templated transcription"/>
    <property type="evidence" value="ECO:0007669"/>
    <property type="project" value="InterPro"/>
</dbReference>
<dbReference type="SUPFAM" id="SSF46894">
    <property type="entry name" value="C-terminal effector domain of the bipartite response regulators"/>
    <property type="match status" value="1"/>
</dbReference>
<protein>
    <submittedName>
        <fullName evidence="10">DNA-binding response regulator</fullName>
    </submittedName>
</protein>
<keyword evidence="4 7" id="KW-0238">DNA-binding</keyword>
<dbReference type="PROSITE" id="PS50110">
    <property type="entry name" value="RESPONSE_REGULATORY"/>
    <property type="match status" value="1"/>
</dbReference>
<evidence type="ECO:0000313" key="10">
    <source>
        <dbReference type="EMBL" id="MBE8718533.1"/>
    </source>
</evidence>
<dbReference type="PANTHER" id="PTHR48111:SF1">
    <property type="entry name" value="TWO-COMPONENT RESPONSE REGULATOR ORR33"/>
    <property type="match status" value="1"/>
</dbReference>
<dbReference type="InterPro" id="IPR016032">
    <property type="entry name" value="Sig_transdc_resp-reg_C-effctor"/>
</dbReference>
<evidence type="ECO:0000256" key="6">
    <source>
        <dbReference type="PROSITE-ProRule" id="PRU00169"/>
    </source>
</evidence>
<dbReference type="SMART" id="SM00862">
    <property type="entry name" value="Trans_reg_C"/>
    <property type="match status" value="1"/>
</dbReference>
<dbReference type="SMART" id="SM00448">
    <property type="entry name" value="REC"/>
    <property type="match status" value="1"/>
</dbReference>
<keyword evidence="3" id="KW-0805">Transcription regulation</keyword>
<dbReference type="Gene3D" id="1.10.10.10">
    <property type="entry name" value="Winged helix-like DNA-binding domain superfamily/Winged helix DNA-binding domain"/>
    <property type="match status" value="1"/>
</dbReference>
<keyword evidence="5" id="KW-0804">Transcription</keyword>
<dbReference type="PROSITE" id="PS51755">
    <property type="entry name" value="OMPR_PHOB"/>
    <property type="match status" value="1"/>
</dbReference>
<sequence>MPTPRILVVEDNPDLRVEIVDYLLFCQYRASGVGNVHDMQQALRYEHWNMLLLDLTLPDGDGLNVARELRKTYGLQLGIIMVTARGQVEDRIDGISAGADAYLIKPINLRELKVTIDHLGQRLGGQPSLETSTLAQWRLDAMSLELICPNAERVALTVTESLLLKTLLEQPGQPVSRDRLCECLPPGSHQDDTRRLDSILSRLRSKAKKETGLNLPIHTLRNKGYTFEGNRRASDKSW</sequence>
<dbReference type="RefSeq" id="WP_193911172.1">
    <property type="nucleotide sequence ID" value="NZ_PRDL01000001.1"/>
</dbReference>
<dbReference type="InterPro" id="IPR001789">
    <property type="entry name" value="Sig_transdc_resp-reg_receiver"/>
</dbReference>
<feature type="modified residue" description="4-aspartylphosphate" evidence="6">
    <location>
        <position position="54"/>
    </location>
</feature>
<keyword evidence="2" id="KW-0902">Two-component regulatory system</keyword>
<evidence type="ECO:0000259" key="9">
    <source>
        <dbReference type="PROSITE" id="PS51755"/>
    </source>
</evidence>
<evidence type="ECO:0000256" key="4">
    <source>
        <dbReference type="ARBA" id="ARBA00023125"/>
    </source>
</evidence>
<proteinExistence type="predicted"/>
<dbReference type="GO" id="GO:0032993">
    <property type="term" value="C:protein-DNA complex"/>
    <property type="evidence" value="ECO:0007669"/>
    <property type="project" value="TreeGrafter"/>
</dbReference>
<keyword evidence="1 6" id="KW-0597">Phosphoprotein</keyword>
<dbReference type="Pfam" id="PF00072">
    <property type="entry name" value="Response_reg"/>
    <property type="match status" value="1"/>
</dbReference>
<feature type="domain" description="Response regulatory" evidence="8">
    <location>
        <begin position="5"/>
        <end position="120"/>
    </location>
</feature>
<evidence type="ECO:0000256" key="1">
    <source>
        <dbReference type="ARBA" id="ARBA00022553"/>
    </source>
</evidence>
<feature type="DNA-binding region" description="OmpR/PhoB-type" evidence="7">
    <location>
        <begin position="126"/>
        <end position="229"/>
    </location>
</feature>
<evidence type="ECO:0000313" key="11">
    <source>
        <dbReference type="Proteomes" id="UP000652567"/>
    </source>
</evidence>
<dbReference type="PANTHER" id="PTHR48111">
    <property type="entry name" value="REGULATOR OF RPOS"/>
    <property type="match status" value="1"/>
</dbReference>